<dbReference type="EMBL" id="CCKQ01008842">
    <property type="protein sequence ID" value="CDW80301.1"/>
    <property type="molecule type" value="Genomic_DNA"/>
</dbReference>
<dbReference type="InParanoid" id="A0A078AEN4"/>
<dbReference type="AlphaFoldDB" id="A0A078AEN4"/>
<protein>
    <submittedName>
        <fullName evidence="2">Uncharacterized protein</fullName>
    </submittedName>
</protein>
<evidence type="ECO:0000313" key="3">
    <source>
        <dbReference type="Proteomes" id="UP000039865"/>
    </source>
</evidence>
<proteinExistence type="predicted"/>
<gene>
    <name evidence="2" type="primary">Contig10652.g11372</name>
    <name evidence="2" type="ORF">STYLEM_9298</name>
</gene>
<feature type="compositionally biased region" description="Polar residues" evidence="1">
    <location>
        <begin position="156"/>
        <end position="167"/>
    </location>
</feature>
<feature type="compositionally biased region" description="Polar residues" evidence="1">
    <location>
        <begin position="28"/>
        <end position="40"/>
    </location>
</feature>
<feature type="compositionally biased region" description="Basic and acidic residues" evidence="1">
    <location>
        <begin position="18"/>
        <end position="27"/>
    </location>
</feature>
<keyword evidence="3" id="KW-1185">Reference proteome</keyword>
<dbReference type="Proteomes" id="UP000039865">
    <property type="component" value="Unassembled WGS sequence"/>
</dbReference>
<feature type="region of interest" description="Disordered" evidence="1">
    <location>
        <begin position="1"/>
        <end position="118"/>
    </location>
</feature>
<evidence type="ECO:0000313" key="2">
    <source>
        <dbReference type="EMBL" id="CDW80301.1"/>
    </source>
</evidence>
<feature type="region of interest" description="Disordered" evidence="1">
    <location>
        <begin position="153"/>
        <end position="189"/>
    </location>
</feature>
<reference evidence="2 3" key="1">
    <citation type="submission" date="2014-06" db="EMBL/GenBank/DDBJ databases">
        <authorList>
            <person name="Swart Estienne"/>
        </authorList>
    </citation>
    <scope>NUCLEOTIDE SEQUENCE [LARGE SCALE GENOMIC DNA]</scope>
    <source>
        <strain evidence="2 3">130c</strain>
    </source>
</reference>
<name>A0A078AEN4_STYLE</name>
<evidence type="ECO:0000256" key="1">
    <source>
        <dbReference type="SAM" id="MobiDB-lite"/>
    </source>
</evidence>
<feature type="compositionally biased region" description="Basic and acidic residues" evidence="1">
    <location>
        <begin position="66"/>
        <end position="84"/>
    </location>
</feature>
<sequence length="790" mass="93019">MGCCQSKKPAQKQGNIKNQDENKDKQQNKPAQQGAQNQNPEKIEQKEEILEEPTIMHPPEQQQKSKAVDKEKQAQLKKEDDHLKQSPKQDVMQQFKPRNSEKAKENPSQLLQDNGVKEQIVKNKRKTVINKKFKESGAVELKDVQLIIDDAPPPIEQSSSPAKNNQFEGLKHQRQSRKNIFNKPKQKVSHKKIDEEQKGIEQAQVQQQVQLQENIQLLDDLPEILQVSEALFNQVRAFQSISEENQLEQLQIQQDLEQYHLQIEQYSLNLFNYGINNAKLTFVQNLVENHQINLALMFQICQISHIDSMNIDERHKLDHFFTLKVALNSKDLSILQYTLDLGCQFYNDDFFDQFLSHINIDYDHPYRLKVLESNYFKLWFSKRIYIFKTIQDFEDLFYNLGLDTDENLNYDSSQQVRQISIVDEAQCSEDCITYISIINNILRDMHFKYNDEARESARQQILHNIQNNLLKFEEFSNDVKNYICFDLANTLIAKQELPEDHQQHLEERESINLIPYLILTNNISALKMLIQNTKCNLNQLLDFLEGTTTTINPYYRLFSLIVQNNQEEALRYFYEDPVISNKIIDEDICFIIIELVIEHSIQDPENLSMLNFILNSKKTRQIFKYLQFEERFNFVEQILLIRGKLIDALIEHVKLNIDDEDYQLEFFKAQSANIIAVFKAVYDNLSTELYALYQFMIFSQVINQYDKEEVDSQNYLQTLQYTRDNIKKADYELFIYYRSIQTLQLVKNLQNSQDQELSNIDQIVLGFISKLQDYCSPNLLASALKILEQQ</sequence>
<accession>A0A078AEN4</accession>
<organism evidence="2 3">
    <name type="scientific">Stylonychia lemnae</name>
    <name type="common">Ciliate</name>
    <dbReference type="NCBI Taxonomy" id="5949"/>
    <lineage>
        <taxon>Eukaryota</taxon>
        <taxon>Sar</taxon>
        <taxon>Alveolata</taxon>
        <taxon>Ciliophora</taxon>
        <taxon>Intramacronucleata</taxon>
        <taxon>Spirotrichea</taxon>
        <taxon>Stichotrichia</taxon>
        <taxon>Sporadotrichida</taxon>
        <taxon>Oxytrichidae</taxon>
        <taxon>Stylonychinae</taxon>
        <taxon>Stylonychia</taxon>
    </lineage>
</organism>